<keyword evidence="5" id="KW-0175">Coiled coil</keyword>
<dbReference type="GO" id="GO:0016020">
    <property type="term" value="C:membrane"/>
    <property type="evidence" value="ECO:0007669"/>
    <property type="project" value="UniProtKB-SubCell"/>
</dbReference>
<dbReference type="InterPro" id="IPR007656">
    <property type="entry name" value="GTD-bd"/>
</dbReference>
<feature type="transmembrane region" description="Helical" evidence="6">
    <location>
        <begin position="62"/>
        <end position="80"/>
    </location>
</feature>
<feature type="transmembrane region" description="Helical" evidence="6">
    <location>
        <begin position="36"/>
        <end position="56"/>
    </location>
</feature>
<dbReference type="OMA" id="EKANTDC"/>
<organism evidence="8 9">
    <name type="scientific">Erythranthe guttata</name>
    <name type="common">Yellow monkey flower</name>
    <name type="synonym">Mimulus guttatus</name>
    <dbReference type="NCBI Taxonomy" id="4155"/>
    <lineage>
        <taxon>Eukaryota</taxon>
        <taxon>Viridiplantae</taxon>
        <taxon>Streptophyta</taxon>
        <taxon>Embryophyta</taxon>
        <taxon>Tracheophyta</taxon>
        <taxon>Spermatophyta</taxon>
        <taxon>Magnoliopsida</taxon>
        <taxon>eudicotyledons</taxon>
        <taxon>Gunneridae</taxon>
        <taxon>Pentapetalae</taxon>
        <taxon>asterids</taxon>
        <taxon>lamiids</taxon>
        <taxon>Lamiales</taxon>
        <taxon>Phrymaceae</taxon>
        <taxon>Erythranthe</taxon>
    </lineage>
</organism>
<name>A0A022PSC1_ERYGU</name>
<dbReference type="KEGG" id="egt:105949693"/>
<keyword evidence="3 6" id="KW-1133">Transmembrane helix</keyword>
<reference evidence="8 9" key="1">
    <citation type="journal article" date="2013" name="Proc. Natl. Acad. Sci. U.S.A.">
        <title>Fine-scale variation in meiotic recombination in Mimulus inferred from population shotgun sequencing.</title>
        <authorList>
            <person name="Hellsten U."/>
            <person name="Wright K.M."/>
            <person name="Jenkins J."/>
            <person name="Shu S."/>
            <person name="Yuan Y."/>
            <person name="Wessler S.R."/>
            <person name="Schmutz J."/>
            <person name="Willis J.H."/>
            <person name="Rokhsar D.S."/>
        </authorList>
    </citation>
    <scope>NUCLEOTIDE SEQUENCE [LARGE SCALE GENOMIC DNA]</scope>
    <source>
        <strain evidence="9">cv. DUN x IM62</strain>
    </source>
</reference>
<protein>
    <recommendedName>
        <fullName evidence="7">GTD-binding domain-containing protein</fullName>
    </recommendedName>
</protein>
<keyword evidence="4 6" id="KW-0472">Membrane</keyword>
<feature type="transmembrane region" description="Helical" evidence="6">
    <location>
        <begin position="6"/>
        <end position="24"/>
    </location>
</feature>
<dbReference type="PANTHER" id="PTHR31422:SF2">
    <property type="entry name" value="PROTEIN FLOURY 1-LIKE"/>
    <property type="match status" value="1"/>
</dbReference>
<sequence length="305" mass="35017">MQISIRIYPLLIVCSVLGFRKGLLNSLSRGLFLMDFIAVLKHLTLDYGLGIGIFLFEGFNQVSEFMCLFLLFCFGFKILYSDGVFKGFVRFLSCFRVKPWELTNVVCSKSVLAGKYLLWVLIKPLNLNLIDKKMEKKSIHRLNPCTDADEKANTDCDEDSDADNCEEDDEFDVLRLRNLVKIERHRANEACEELAKERGASASAAEEAMAMILRLQNEKSSIEMELNQFKRLAEEKQIHDQDVIRSLQWLVLRNESERGLSENPLKKMYECDDNGDGEESSFNGSIWEDLENVLYSSRDANFSPE</sequence>
<dbReference type="OrthoDB" id="1100010at2759"/>
<keyword evidence="2 6" id="KW-0812">Transmembrane</keyword>
<dbReference type="EMBL" id="KI632331">
    <property type="protein sequence ID" value="EYU18394.1"/>
    <property type="molecule type" value="Genomic_DNA"/>
</dbReference>
<dbReference type="Proteomes" id="UP000030748">
    <property type="component" value="Unassembled WGS sequence"/>
</dbReference>
<evidence type="ECO:0000256" key="4">
    <source>
        <dbReference type="ARBA" id="ARBA00023136"/>
    </source>
</evidence>
<feature type="coiled-coil region" evidence="5">
    <location>
        <begin position="205"/>
        <end position="235"/>
    </location>
</feature>
<gene>
    <name evidence="8" type="ORF">MIMGU_mgv1a010664mg</name>
</gene>
<keyword evidence="9" id="KW-1185">Reference proteome</keyword>
<dbReference type="GO" id="GO:0080115">
    <property type="term" value="F:myosin XI tail binding"/>
    <property type="evidence" value="ECO:0007669"/>
    <property type="project" value="UniProtKB-ARBA"/>
</dbReference>
<dbReference type="PhylomeDB" id="A0A022PSC1"/>
<evidence type="ECO:0000256" key="6">
    <source>
        <dbReference type="SAM" id="Phobius"/>
    </source>
</evidence>
<evidence type="ECO:0000256" key="2">
    <source>
        <dbReference type="ARBA" id="ARBA00022692"/>
    </source>
</evidence>
<evidence type="ECO:0000313" key="8">
    <source>
        <dbReference type="EMBL" id="EYU18394.1"/>
    </source>
</evidence>
<evidence type="ECO:0000256" key="1">
    <source>
        <dbReference type="ARBA" id="ARBA00004370"/>
    </source>
</evidence>
<proteinExistence type="predicted"/>
<comment type="subcellular location">
    <subcellularLocation>
        <location evidence="1">Membrane</location>
    </subcellularLocation>
</comment>
<dbReference type="PANTHER" id="PTHR31422">
    <property type="entry name" value="BNAANNG28530D PROTEIN"/>
    <property type="match status" value="1"/>
</dbReference>
<evidence type="ECO:0000256" key="5">
    <source>
        <dbReference type="SAM" id="Coils"/>
    </source>
</evidence>
<dbReference type="STRING" id="4155.A0A022PSC1"/>
<evidence type="ECO:0000256" key="3">
    <source>
        <dbReference type="ARBA" id="ARBA00022989"/>
    </source>
</evidence>
<dbReference type="eggNOG" id="KOG1550">
    <property type="taxonomic scope" value="Eukaryota"/>
</dbReference>
<dbReference type="AlphaFoldDB" id="A0A022PSC1"/>
<dbReference type="PROSITE" id="PS51775">
    <property type="entry name" value="GTD_BINDING"/>
    <property type="match status" value="1"/>
</dbReference>
<feature type="domain" description="GTD-binding" evidence="7">
    <location>
        <begin position="171"/>
        <end position="272"/>
    </location>
</feature>
<evidence type="ECO:0000259" key="7">
    <source>
        <dbReference type="PROSITE" id="PS51775"/>
    </source>
</evidence>
<accession>A0A022PSC1</accession>
<evidence type="ECO:0000313" key="9">
    <source>
        <dbReference type="Proteomes" id="UP000030748"/>
    </source>
</evidence>
<dbReference type="Pfam" id="PF04576">
    <property type="entry name" value="Zein-binding"/>
    <property type="match status" value="1"/>
</dbReference>